<comment type="caution">
    <text evidence="2">The sequence shown here is derived from an EMBL/GenBank/DDBJ whole genome shotgun (WGS) entry which is preliminary data.</text>
</comment>
<proteinExistence type="predicted"/>
<reference evidence="2 3" key="1">
    <citation type="submission" date="2016-10" db="EMBL/GenBank/DDBJ databases">
        <title>Updated version of Genome Assembly of Janthinobacterium lividum ERGS5:01.</title>
        <authorList>
            <person name="Kumar R."/>
            <person name="Acharya V."/>
            <person name="Singh D."/>
        </authorList>
    </citation>
    <scope>NUCLEOTIDE SEQUENCE [LARGE SCALE GENOMIC DNA]</scope>
    <source>
        <strain evidence="2 3">ERGS5:01</strain>
    </source>
</reference>
<name>A0A1E8PNA1_9BURK</name>
<accession>A0A1E8PNA1</accession>
<dbReference type="Proteomes" id="UP000092634">
    <property type="component" value="Unassembled WGS sequence"/>
</dbReference>
<keyword evidence="1" id="KW-0732">Signal</keyword>
<gene>
    <name evidence="2" type="ORF">BA896_000395</name>
</gene>
<sequence>MHALKNMEITFVAAAMIAIGASFATAGAHPLEVSASNTVIAQVADSAMPVVSVSARRLSAAEKAAFI</sequence>
<feature type="chain" id="PRO_5009214503" evidence="1">
    <location>
        <begin position="27"/>
        <end position="67"/>
    </location>
</feature>
<evidence type="ECO:0000313" key="3">
    <source>
        <dbReference type="Proteomes" id="UP000092634"/>
    </source>
</evidence>
<feature type="signal peptide" evidence="1">
    <location>
        <begin position="1"/>
        <end position="26"/>
    </location>
</feature>
<dbReference type="EMBL" id="MAQB02000001">
    <property type="protein sequence ID" value="OFJ47695.1"/>
    <property type="molecule type" value="Genomic_DNA"/>
</dbReference>
<evidence type="ECO:0000256" key="1">
    <source>
        <dbReference type="SAM" id="SignalP"/>
    </source>
</evidence>
<dbReference type="AlphaFoldDB" id="A0A1E8PNA1"/>
<evidence type="ECO:0000313" key="2">
    <source>
        <dbReference type="EMBL" id="OFJ47695.1"/>
    </source>
</evidence>
<organism evidence="2 3">
    <name type="scientific">Janthinobacterium lividum</name>
    <dbReference type="NCBI Taxonomy" id="29581"/>
    <lineage>
        <taxon>Bacteria</taxon>
        <taxon>Pseudomonadati</taxon>
        <taxon>Pseudomonadota</taxon>
        <taxon>Betaproteobacteria</taxon>
        <taxon>Burkholderiales</taxon>
        <taxon>Oxalobacteraceae</taxon>
        <taxon>Janthinobacterium</taxon>
    </lineage>
</organism>
<protein>
    <submittedName>
        <fullName evidence="2">Uncharacterized protein</fullName>
    </submittedName>
</protein>